<protein>
    <submittedName>
        <fullName evidence="1">Uncharacterized protein</fullName>
    </submittedName>
</protein>
<name>B1TDF5_9BURK</name>
<reference evidence="1 2" key="1">
    <citation type="submission" date="2008-03" db="EMBL/GenBank/DDBJ databases">
        <title>Sequencing of the draft genome and assembly of Burkholderia ambifaria MEX-5.</title>
        <authorList>
            <consortium name="US DOE Joint Genome Institute (JGI-PGF)"/>
            <person name="Copeland A."/>
            <person name="Lucas S."/>
            <person name="Lapidus A."/>
            <person name="Glavina del Rio T."/>
            <person name="Dalin E."/>
            <person name="Tice H."/>
            <person name="Bruce D."/>
            <person name="Goodwin L."/>
            <person name="Pitluck S."/>
            <person name="Larimer F."/>
            <person name="Land M.L."/>
            <person name="Hauser L."/>
            <person name="Tiedje J."/>
            <person name="Richardson P."/>
        </authorList>
    </citation>
    <scope>NUCLEOTIDE SEQUENCE [LARGE SCALE GENOMIC DNA]</scope>
    <source>
        <strain evidence="1 2">MEX-5</strain>
    </source>
</reference>
<comment type="caution">
    <text evidence="1">The sequence shown here is derived from an EMBL/GenBank/DDBJ whole genome shotgun (WGS) entry which is preliminary data.</text>
</comment>
<gene>
    <name evidence="1" type="ORF">BamMEX5DRAFT_5821</name>
</gene>
<evidence type="ECO:0000313" key="2">
    <source>
        <dbReference type="Proteomes" id="UP000004814"/>
    </source>
</evidence>
<dbReference type="AlphaFoldDB" id="B1TDF5"/>
<dbReference type="Proteomes" id="UP000004814">
    <property type="component" value="Unassembled WGS sequence"/>
</dbReference>
<evidence type="ECO:0000313" key="1">
    <source>
        <dbReference type="EMBL" id="EDT38409.1"/>
    </source>
</evidence>
<dbReference type="EMBL" id="ABLK01000289">
    <property type="protein sequence ID" value="EDT38409.1"/>
    <property type="molecule type" value="Genomic_DNA"/>
</dbReference>
<organism evidence="1 2">
    <name type="scientific">Burkholderia ambifaria MEX-5</name>
    <dbReference type="NCBI Taxonomy" id="396597"/>
    <lineage>
        <taxon>Bacteria</taxon>
        <taxon>Pseudomonadati</taxon>
        <taxon>Pseudomonadota</taxon>
        <taxon>Betaproteobacteria</taxon>
        <taxon>Burkholderiales</taxon>
        <taxon>Burkholderiaceae</taxon>
        <taxon>Burkholderia</taxon>
        <taxon>Burkholderia cepacia complex</taxon>
    </lineage>
</organism>
<accession>B1TDF5</accession>
<sequence length="72" mass="7725">MNTGTSASATRCDSSVWFAAMSTNGTSAEPNVVLIAVTTRLRNCCSRSSTVYCARVPLTSRWNAAASTIRYE</sequence>
<proteinExistence type="predicted"/>